<evidence type="ECO:0000313" key="2">
    <source>
        <dbReference type="Proteomes" id="UP000663193"/>
    </source>
</evidence>
<dbReference type="VEuPathDB" id="FungiDB:JI435_163040"/>
<keyword evidence="2" id="KW-1185">Reference proteome</keyword>
<reference evidence="2" key="1">
    <citation type="journal article" date="2021" name="BMC Genomics">
        <title>Chromosome-level genome assembly and manually-curated proteome of model necrotroph Parastagonospora nodorum Sn15 reveals a genome-wide trove of candidate effector homologs, and redundancy of virulence-related functions within an accessory chromosome.</title>
        <authorList>
            <person name="Bertazzoni S."/>
            <person name="Jones D.A.B."/>
            <person name="Phan H.T."/>
            <person name="Tan K.-C."/>
            <person name="Hane J.K."/>
        </authorList>
    </citation>
    <scope>NUCLEOTIDE SEQUENCE [LARGE SCALE GENOMIC DNA]</scope>
    <source>
        <strain evidence="2">SN15 / ATCC MYA-4574 / FGSC 10173)</strain>
    </source>
</reference>
<dbReference type="EMBL" id="CP069045">
    <property type="protein sequence ID" value="QRD07623.1"/>
    <property type="molecule type" value="Genomic_DNA"/>
</dbReference>
<protein>
    <submittedName>
        <fullName evidence="1">Uncharacterized protein</fullName>
    </submittedName>
</protein>
<name>A0A7U2ID74_PHANO</name>
<dbReference type="AlphaFoldDB" id="A0A7U2ID74"/>
<dbReference type="Proteomes" id="UP000663193">
    <property type="component" value="Chromosome 23"/>
</dbReference>
<proteinExistence type="predicted"/>
<accession>A0A7U2ID74</accession>
<evidence type="ECO:0000313" key="1">
    <source>
        <dbReference type="EMBL" id="QRD07623.1"/>
    </source>
</evidence>
<organism evidence="1 2">
    <name type="scientific">Phaeosphaeria nodorum (strain SN15 / ATCC MYA-4574 / FGSC 10173)</name>
    <name type="common">Glume blotch fungus</name>
    <name type="synonym">Parastagonospora nodorum</name>
    <dbReference type="NCBI Taxonomy" id="321614"/>
    <lineage>
        <taxon>Eukaryota</taxon>
        <taxon>Fungi</taxon>
        <taxon>Dikarya</taxon>
        <taxon>Ascomycota</taxon>
        <taxon>Pezizomycotina</taxon>
        <taxon>Dothideomycetes</taxon>
        <taxon>Pleosporomycetidae</taxon>
        <taxon>Pleosporales</taxon>
        <taxon>Pleosporineae</taxon>
        <taxon>Phaeosphaeriaceae</taxon>
        <taxon>Parastagonospora</taxon>
    </lineage>
</organism>
<gene>
    <name evidence="1" type="ORF">JI435_163040</name>
</gene>
<sequence length="267" mass="30143">MSVVLSNALQDSTESADWDEEAWRDWMEEESGFVDKFAFGDALPAQLAEEKVILLRCGMSDTNATRIFISCGDPAYQIDPSLVLDHDHFIFAFVQEPDSANQHSIPHVQITIVWHPRQSLHRSVSLFEDSNISRAYFSDSMPHHSIAEVQIKFSVLAQETWLRALDARELSIHYMSNGIRSLQGPVGRLWQTSLDDSLAQQQYLSAVNPEILLQTPFIDTVSTPGPRTPMTIVHVRNEEGKEQRIKAVPVSQMKSDDECEVRLCSTS</sequence>
<dbReference type="RefSeq" id="XP_001806427.1">
    <property type="nucleotide sequence ID" value="XM_001806375.1"/>
</dbReference>
<dbReference type="KEGG" id="pno:SNOG_16304"/>